<evidence type="ECO:0000256" key="6">
    <source>
        <dbReference type="ARBA" id="ARBA00022692"/>
    </source>
</evidence>
<evidence type="ECO:0000256" key="12">
    <source>
        <dbReference type="ARBA" id="ARBA00025198"/>
    </source>
</evidence>
<keyword evidence="11 14" id="KW-0066">ATP synthesis</keyword>
<dbReference type="RefSeq" id="WP_425308797.1">
    <property type="nucleotide sequence ID" value="NZ_CP154795.1"/>
</dbReference>
<proteinExistence type="inferred from homology"/>
<evidence type="ECO:0000256" key="13">
    <source>
        <dbReference type="ARBA" id="ARBA00025830"/>
    </source>
</evidence>
<evidence type="ECO:0000256" key="9">
    <source>
        <dbReference type="ARBA" id="ARBA00023065"/>
    </source>
</evidence>
<evidence type="ECO:0000256" key="17">
    <source>
        <dbReference type="SAM" id="MobiDB-lite"/>
    </source>
</evidence>
<evidence type="ECO:0000256" key="5">
    <source>
        <dbReference type="ARBA" id="ARBA00022547"/>
    </source>
</evidence>
<dbReference type="InterPro" id="IPR028987">
    <property type="entry name" value="ATP_synth_B-like_membr_sf"/>
</dbReference>
<keyword evidence="10 14" id="KW-0472">Membrane</keyword>
<evidence type="ECO:0000256" key="1">
    <source>
        <dbReference type="ARBA" id="ARBA00004162"/>
    </source>
</evidence>
<evidence type="ECO:0000256" key="10">
    <source>
        <dbReference type="ARBA" id="ARBA00023136"/>
    </source>
</evidence>
<keyword evidence="5 14" id="KW-0138">CF(0)</keyword>
<evidence type="ECO:0000256" key="2">
    <source>
        <dbReference type="ARBA" id="ARBA00005513"/>
    </source>
</evidence>
<keyword evidence="6 14" id="KW-0812">Transmembrane</keyword>
<keyword evidence="8 14" id="KW-1133">Transmembrane helix</keyword>
<comment type="function">
    <text evidence="14">Component of the F(0) channel, it forms part of the peripheral stalk, linking F(1) to F(0).</text>
</comment>
<dbReference type="PANTHER" id="PTHR33445">
    <property type="entry name" value="ATP SYNTHASE SUBUNIT B', CHLOROPLASTIC"/>
    <property type="match status" value="1"/>
</dbReference>
<keyword evidence="3 14" id="KW-0813">Transport</keyword>
<evidence type="ECO:0000256" key="16">
    <source>
        <dbReference type="SAM" id="Coils"/>
    </source>
</evidence>
<dbReference type="InterPro" id="IPR005864">
    <property type="entry name" value="ATP_synth_F0_bsu_bac"/>
</dbReference>
<evidence type="ECO:0000256" key="4">
    <source>
        <dbReference type="ARBA" id="ARBA00022475"/>
    </source>
</evidence>
<evidence type="ECO:0000313" key="18">
    <source>
        <dbReference type="EMBL" id="XAN07342.1"/>
    </source>
</evidence>
<reference evidence="18 19" key="1">
    <citation type="submission" date="2024-04" db="EMBL/GenBank/DDBJ databases">
        <title>Isolation of an actinomycete strain from pig manure.</title>
        <authorList>
            <person name="Gong T."/>
            <person name="Yu Z."/>
            <person name="An M."/>
            <person name="Wei C."/>
            <person name="Yang W."/>
            <person name="Liu L."/>
        </authorList>
    </citation>
    <scope>NUCLEOTIDE SEQUENCE [LARGE SCALE GENOMIC DNA]</scope>
    <source>
        <strain evidence="18 19">ZF39</strain>
    </source>
</reference>
<dbReference type="HAMAP" id="MF_01398">
    <property type="entry name" value="ATP_synth_b_bprime"/>
    <property type="match status" value="1"/>
</dbReference>
<dbReference type="Pfam" id="PF00430">
    <property type="entry name" value="ATP-synt_B"/>
    <property type="match status" value="1"/>
</dbReference>
<evidence type="ECO:0000256" key="8">
    <source>
        <dbReference type="ARBA" id="ARBA00022989"/>
    </source>
</evidence>
<comment type="subunit">
    <text evidence="13 14">F-type ATPases have 2 components, F(1) - the catalytic core - and F(0) - the membrane proton channel. F(1) has five subunits: alpha(3), beta(3), gamma(1), delta(1), epsilon(1). F(0) has three main subunits: a(1), b(2) and c(10-14). The alpha and beta chains form an alternating ring which encloses part of the gamma chain. F(1) is attached to F(0) by a central stalk formed by the gamma and epsilon chains, while a peripheral stalk is formed by the delta and b chains.</text>
</comment>
<comment type="similarity">
    <text evidence="2 14 15">Belongs to the ATPase B chain family.</text>
</comment>
<feature type="transmembrane region" description="Helical" evidence="14">
    <location>
        <begin position="12"/>
        <end position="32"/>
    </location>
</feature>
<evidence type="ECO:0000256" key="7">
    <source>
        <dbReference type="ARBA" id="ARBA00022781"/>
    </source>
</evidence>
<name>A0ABZ3FMT2_9ACTN</name>
<evidence type="ECO:0000256" key="3">
    <source>
        <dbReference type="ARBA" id="ARBA00022448"/>
    </source>
</evidence>
<dbReference type="InterPro" id="IPR002146">
    <property type="entry name" value="ATP_synth_b/b'su_bac/chlpt"/>
</dbReference>
<dbReference type="CDD" id="cd06503">
    <property type="entry name" value="ATP-synt_Fo_b"/>
    <property type="match status" value="1"/>
</dbReference>
<evidence type="ECO:0000313" key="19">
    <source>
        <dbReference type="Proteomes" id="UP001442841"/>
    </source>
</evidence>
<keyword evidence="9 14" id="KW-0406">Ion transport</keyword>
<comment type="function">
    <text evidence="12 14">F(1)F(0) ATP synthase produces ATP from ADP in the presence of a proton or sodium gradient. F-type ATPases consist of two structural domains, F(1) containing the extramembraneous catalytic core and F(0) containing the membrane proton channel, linked together by a central stalk and a peripheral stalk. During catalysis, ATP synthesis in the catalytic domain of F(1) is coupled via a rotary mechanism of the central stalk subunits to proton translocation.</text>
</comment>
<dbReference type="NCBIfam" id="TIGR01144">
    <property type="entry name" value="ATP_synt_b"/>
    <property type="match status" value="1"/>
</dbReference>
<evidence type="ECO:0000256" key="14">
    <source>
        <dbReference type="HAMAP-Rule" id="MF_01398"/>
    </source>
</evidence>
<gene>
    <name evidence="14" type="primary">atpF</name>
    <name evidence="18" type="ORF">AADG42_08565</name>
</gene>
<evidence type="ECO:0000256" key="11">
    <source>
        <dbReference type="ARBA" id="ARBA00023310"/>
    </source>
</evidence>
<accession>A0ABZ3FMT2</accession>
<dbReference type="NCBIfam" id="NF004412">
    <property type="entry name" value="PRK05759.1-3"/>
    <property type="match status" value="1"/>
</dbReference>
<dbReference type="EMBL" id="CP154795">
    <property type="protein sequence ID" value="XAN07342.1"/>
    <property type="molecule type" value="Genomic_DNA"/>
</dbReference>
<keyword evidence="16" id="KW-0175">Coiled coil</keyword>
<keyword evidence="7 14" id="KW-0375">Hydrogen ion transport</keyword>
<comment type="subcellular location">
    <subcellularLocation>
        <location evidence="1 14">Cell membrane</location>
        <topology evidence="1 14">Single-pass membrane protein</topology>
    </subcellularLocation>
</comment>
<feature type="coiled-coil region" evidence="16">
    <location>
        <begin position="51"/>
        <end position="107"/>
    </location>
</feature>
<feature type="region of interest" description="Disordered" evidence="17">
    <location>
        <begin position="166"/>
        <end position="189"/>
    </location>
</feature>
<dbReference type="Proteomes" id="UP001442841">
    <property type="component" value="Chromosome"/>
</dbReference>
<dbReference type="InterPro" id="IPR050059">
    <property type="entry name" value="ATP_synthase_B_chain"/>
</dbReference>
<evidence type="ECO:0000256" key="15">
    <source>
        <dbReference type="RuleBase" id="RU003848"/>
    </source>
</evidence>
<organism evidence="18 19">
    <name type="scientific">Ammonicoccus fulvus</name>
    <dbReference type="NCBI Taxonomy" id="3138240"/>
    <lineage>
        <taxon>Bacteria</taxon>
        <taxon>Bacillati</taxon>
        <taxon>Actinomycetota</taxon>
        <taxon>Actinomycetes</taxon>
        <taxon>Propionibacteriales</taxon>
        <taxon>Propionibacteriaceae</taxon>
        <taxon>Ammonicoccus</taxon>
    </lineage>
</organism>
<feature type="compositionally biased region" description="Low complexity" evidence="17">
    <location>
        <begin position="170"/>
        <end position="189"/>
    </location>
</feature>
<keyword evidence="4 14" id="KW-1003">Cell membrane</keyword>
<keyword evidence="19" id="KW-1185">Reference proteome</keyword>
<dbReference type="PANTHER" id="PTHR33445:SF1">
    <property type="entry name" value="ATP SYNTHASE SUBUNIT B"/>
    <property type="match status" value="1"/>
</dbReference>
<dbReference type="SUPFAM" id="SSF81573">
    <property type="entry name" value="F1F0 ATP synthase subunit B, membrane domain"/>
    <property type="match status" value="1"/>
</dbReference>
<sequence>MVPMVDLGPLLPHHLSELVAGAILLLIVFLVIRAKVVPAFEKMYAERTAAIQGGMEKAEKAQAQAEAALQEYQEQLAEARQEAARIREEAKNEGARIKAELRDQADAEAQRIIANANTQIEAERTQAVQQLRTEIGGLATTLAGRIVGESLDDDERARRTVDRFIADLESQPAQSASASATSGYSQGRP</sequence>
<dbReference type="Gene3D" id="1.20.5.620">
    <property type="entry name" value="F1F0 ATP synthase subunit B, membrane domain"/>
    <property type="match status" value="1"/>
</dbReference>
<protein>
    <recommendedName>
        <fullName evidence="14">ATP synthase subunit b</fullName>
    </recommendedName>
    <alternativeName>
        <fullName evidence="14">ATP synthase F(0) sector subunit b</fullName>
    </alternativeName>
    <alternativeName>
        <fullName evidence="14">ATPase subunit I</fullName>
    </alternativeName>
    <alternativeName>
        <fullName evidence="14">F-type ATPase subunit b</fullName>
        <shortName evidence="14">F-ATPase subunit b</shortName>
    </alternativeName>
</protein>